<keyword evidence="1" id="KW-0472">Membrane</keyword>
<accession>A0ABU9HF89</accession>
<evidence type="ECO:0000256" key="1">
    <source>
        <dbReference type="SAM" id="Phobius"/>
    </source>
</evidence>
<reference evidence="2 3" key="1">
    <citation type="submission" date="2024-02" db="EMBL/GenBank/DDBJ databases">
        <title>Bacteria isolated from the canopy kelp, Nereocystis luetkeana.</title>
        <authorList>
            <person name="Pfister C.A."/>
            <person name="Younker I.T."/>
            <person name="Light S.H."/>
        </authorList>
    </citation>
    <scope>NUCLEOTIDE SEQUENCE [LARGE SCALE GENOMIC DNA]</scope>
    <source>
        <strain evidence="2 3">TI.2.07</strain>
    </source>
</reference>
<name>A0ABU9HF89_9GAMM</name>
<keyword evidence="1" id="KW-1133">Transmembrane helix</keyword>
<dbReference type="Proteomes" id="UP001366060">
    <property type="component" value="Unassembled WGS sequence"/>
</dbReference>
<feature type="transmembrane region" description="Helical" evidence="1">
    <location>
        <begin position="52"/>
        <end position="70"/>
    </location>
</feature>
<dbReference type="RefSeq" id="WP_160064736.1">
    <property type="nucleotide sequence ID" value="NZ_JBAKBA010000042.1"/>
</dbReference>
<feature type="transmembrane region" description="Helical" evidence="1">
    <location>
        <begin position="12"/>
        <end position="32"/>
    </location>
</feature>
<keyword evidence="1" id="KW-0812">Transmembrane</keyword>
<evidence type="ECO:0000313" key="2">
    <source>
        <dbReference type="EMBL" id="MEL0660445.1"/>
    </source>
</evidence>
<evidence type="ECO:0000313" key="3">
    <source>
        <dbReference type="Proteomes" id="UP001366060"/>
    </source>
</evidence>
<protein>
    <submittedName>
        <fullName evidence="2">Uncharacterized protein</fullName>
    </submittedName>
</protein>
<sequence>MLNTPLTQALSLVWKLLTVLILPVIMAIYVKIIDTYYGPFVFADLDLGKNLHKWIVFAIYLAFLLCWNRLNPHVISALKKMEY</sequence>
<organism evidence="2 3">
    <name type="scientific">Psychromonas arctica</name>
    <dbReference type="NCBI Taxonomy" id="168275"/>
    <lineage>
        <taxon>Bacteria</taxon>
        <taxon>Pseudomonadati</taxon>
        <taxon>Pseudomonadota</taxon>
        <taxon>Gammaproteobacteria</taxon>
        <taxon>Alteromonadales</taxon>
        <taxon>Psychromonadaceae</taxon>
        <taxon>Psychromonas</taxon>
    </lineage>
</organism>
<comment type="caution">
    <text evidence="2">The sequence shown here is derived from an EMBL/GenBank/DDBJ whole genome shotgun (WGS) entry which is preliminary data.</text>
</comment>
<keyword evidence="3" id="KW-1185">Reference proteome</keyword>
<dbReference type="EMBL" id="JBAKBA010000042">
    <property type="protein sequence ID" value="MEL0660445.1"/>
    <property type="molecule type" value="Genomic_DNA"/>
</dbReference>
<gene>
    <name evidence="2" type="ORF">V6255_14995</name>
</gene>
<proteinExistence type="predicted"/>